<dbReference type="EMBL" id="QJKJ01004280">
    <property type="protein sequence ID" value="RDX94795.1"/>
    <property type="molecule type" value="Genomic_DNA"/>
</dbReference>
<dbReference type="Proteomes" id="UP000257109">
    <property type="component" value="Unassembled WGS sequence"/>
</dbReference>
<comment type="caution">
    <text evidence="1">The sequence shown here is derived from an EMBL/GenBank/DDBJ whole genome shotgun (WGS) entry which is preliminary data.</text>
</comment>
<keyword evidence="2" id="KW-1185">Reference proteome</keyword>
<dbReference type="AlphaFoldDB" id="A0A371GW75"/>
<name>A0A371GW75_MUCPR</name>
<accession>A0A371GW75</accession>
<evidence type="ECO:0000313" key="2">
    <source>
        <dbReference type="Proteomes" id="UP000257109"/>
    </source>
</evidence>
<proteinExistence type="predicted"/>
<protein>
    <submittedName>
        <fullName evidence="1">Uncharacterized protein</fullName>
    </submittedName>
</protein>
<gene>
    <name evidence="1" type="ORF">CR513_22785</name>
</gene>
<evidence type="ECO:0000313" key="1">
    <source>
        <dbReference type="EMBL" id="RDX94795.1"/>
    </source>
</evidence>
<organism evidence="1 2">
    <name type="scientific">Mucuna pruriens</name>
    <name type="common">Velvet bean</name>
    <name type="synonym">Dolichos pruriens</name>
    <dbReference type="NCBI Taxonomy" id="157652"/>
    <lineage>
        <taxon>Eukaryota</taxon>
        <taxon>Viridiplantae</taxon>
        <taxon>Streptophyta</taxon>
        <taxon>Embryophyta</taxon>
        <taxon>Tracheophyta</taxon>
        <taxon>Spermatophyta</taxon>
        <taxon>Magnoliopsida</taxon>
        <taxon>eudicotyledons</taxon>
        <taxon>Gunneridae</taxon>
        <taxon>Pentapetalae</taxon>
        <taxon>rosids</taxon>
        <taxon>fabids</taxon>
        <taxon>Fabales</taxon>
        <taxon>Fabaceae</taxon>
        <taxon>Papilionoideae</taxon>
        <taxon>50 kb inversion clade</taxon>
        <taxon>NPAAA clade</taxon>
        <taxon>indigoferoid/millettioid clade</taxon>
        <taxon>Phaseoleae</taxon>
        <taxon>Mucuna</taxon>
    </lineage>
</organism>
<sequence length="154" mass="17307">MNNLLVKGFKHESCDPTIKDSSMNHVSPVQVVPKKGGMIVIRNDKGELILIRTVTGWKILTAGQVYYYFLDVIAKDQEKTTFTCLQKNVFWTIQCFNHISKVIGSKDDLSPFEVESGVPSHLSQDRRCPGQLKAYRLDEVVPAKRVPLLADSVS</sequence>
<reference evidence="1" key="1">
    <citation type="submission" date="2018-05" db="EMBL/GenBank/DDBJ databases">
        <title>Draft genome of Mucuna pruriens seed.</title>
        <authorList>
            <person name="Nnadi N.E."/>
            <person name="Vos R."/>
            <person name="Hasami M.H."/>
            <person name="Devisetty U.K."/>
            <person name="Aguiy J.C."/>
        </authorList>
    </citation>
    <scope>NUCLEOTIDE SEQUENCE [LARGE SCALE GENOMIC DNA]</scope>
    <source>
        <strain evidence="1">JCA_2017</strain>
    </source>
</reference>
<feature type="non-terminal residue" evidence="1">
    <location>
        <position position="1"/>
    </location>
</feature>